<feature type="domain" description="Reverse transcriptase" evidence="2">
    <location>
        <begin position="542"/>
        <end position="755"/>
    </location>
</feature>
<dbReference type="SUPFAM" id="SSF56219">
    <property type="entry name" value="DNase I-like"/>
    <property type="match status" value="1"/>
</dbReference>
<comment type="caution">
    <text evidence="3">The sequence shown here is derived from an EMBL/GenBank/DDBJ whole genome shotgun (WGS) entry which is preliminary data.</text>
</comment>
<feature type="region of interest" description="Disordered" evidence="1">
    <location>
        <begin position="101"/>
        <end position="130"/>
    </location>
</feature>
<evidence type="ECO:0000256" key="1">
    <source>
        <dbReference type="SAM" id="MobiDB-lite"/>
    </source>
</evidence>
<dbReference type="InterPro" id="IPR000477">
    <property type="entry name" value="RT_dom"/>
</dbReference>
<dbReference type="Gene3D" id="3.60.10.10">
    <property type="entry name" value="Endonuclease/exonuclease/phosphatase"/>
    <property type="match status" value="1"/>
</dbReference>
<dbReference type="InterPro" id="IPR043502">
    <property type="entry name" value="DNA/RNA_pol_sf"/>
</dbReference>
<name>A0AA38CG96_TAXCH</name>
<protein>
    <recommendedName>
        <fullName evidence="2">Reverse transcriptase domain-containing protein</fullName>
    </recommendedName>
</protein>
<reference evidence="3 4" key="1">
    <citation type="journal article" date="2021" name="Nat. Plants">
        <title>The Taxus genome provides insights into paclitaxel biosynthesis.</title>
        <authorList>
            <person name="Xiong X."/>
            <person name="Gou J."/>
            <person name="Liao Q."/>
            <person name="Li Y."/>
            <person name="Zhou Q."/>
            <person name="Bi G."/>
            <person name="Li C."/>
            <person name="Du R."/>
            <person name="Wang X."/>
            <person name="Sun T."/>
            <person name="Guo L."/>
            <person name="Liang H."/>
            <person name="Lu P."/>
            <person name="Wu Y."/>
            <person name="Zhang Z."/>
            <person name="Ro D.K."/>
            <person name="Shang Y."/>
            <person name="Huang S."/>
            <person name="Yan J."/>
        </authorList>
    </citation>
    <scope>NUCLEOTIDE SEQUENCE [LARGE SCALE GENOMIC DNA]</scope>
    <source>
        <strain evidence="3">Ta-2019</strain>
    </source>
</reference>
<feature type="compositionally biased region" description="Polar residues" evidence="1">
    <location>
        <begin position="101"/>
        <end position="129"/>
    </location>
</feature>
<dbReference type="InterPro" id="IPR036691">
    <property type="entry name" value="Endo/exonu/phosph_ase_sf"/>
</dbReference>
<dbReference type="InterPro" id="IPR035623">
    <property type="entry name" value="SUA-like_OCRE"/>
</dbReference>
<dbReference type="PANTHER" id="PTHR47027">
    <property type="entry name" value="REVERSE TRANSCRIPTASE DOMAIN-CONTAINING PROTEIN"/>
    <property type="match status" value="1"/>
</dbReference>
<feature type="compositionally biased region" description="Polar residues" evidence="1">
    <location>
        <begin position="26"/>
        <end position="41"/>
    </location>
</feature>
<dbReference type="AlphaFoldDB" id="A0AA38CG96"/>
<dbReference type="PROSITE" id="PS50878">
    <property type="entry name" value="RT_POL"/>
    <property type="match status" value="1"/>
</dbReference>
<dbReference type="Pfam" id="PF00078">
    <property type="entry name" value="RVT_1"/>
    <property type="match status" value="1"/>
</dbReference>
<dbReference type="EMBL" id="JAHRHJ020000010">
    <property type="protein sequence ID" value="KAH9299597.1"/>
    <property type="molecule type" value="Genomic_DNA"/>
</dbReference>
<sequence>VYDDKQETFEREAEGYERMARLKGGSSISNVDLDTSRSVNAGKTEDIFADDDGEARQSYSSAAPSGSVSENFSDTVDIFGESDASATVDIFSESQISISRPTVQGAASQSGHGVDESTLSASNTDTSGAPSDYVYDESSGYYYSSKLGYYYDPSTGLFCSATTGQCTSGEIILLGDFNARTANNQSLQLTSLEGGEDNLLWFKEEENKLWERLSQDDSGGVSHFGVELLGLCSLYNMVICNGMRAWPRLGNITCKTYNGQSVVDYVICSQSFISTLLEFEIGDCPIELKSDHRPLLVKLGTAFNQQQRNQAHHMQKASQKQGKIILNKENQGIFVAALKQQLQIMRKDIENTASKGSSDYIPSNLLISLIQKALTVCERSKPRKRVANTFPTNPWYDEECKAAKRALKENGMNKENKKIYERLVQHKKESYVCKKRTELISLGKHNPKGFWKELQQKKKYIENNITGAHWLEYARTLYERPQQKDVPPIIETSTELFSTEDIKQGIKNLANGKAQDIDGLQAEFLKWGVEVLTPHIRKILIDVNQNGFPTEWTTNVVIPLFKSGDINNPSNYRTIMINPLLGKLFGGMIEQRISSWAEREGKRAKGQAVPRKKLWDRMEELGIPDELRAAVHKLYEQVRAKIKTREGMSECFGSNIGVKQGCPLSPTLFGLYIDKLEDWLNKTEGGGIQLASFVVKLLLYADDLILISKIAQGLREQLKALELFCQEVGMQVNTSKNKNHDFHIEKERETKHLPF</sequence>
<evidence type="ECO:0000313" key="4">
    <source>
        <dbReference type="Proteomes" id="UP000824469"/>
    </source>
</evidence>
<evidence type="ECO:0000313" key="3">
    <source>
        <dbReference type="EMBL" id="KAH9299597.1"/>
    </source>
</evidence>
<dbReference type="PANTHER" id="PTHR47027:SF20">
    <property type="entry name" value="REVERSE TRANSCRIPTASE-LIKE PROTEIN WITH RNA-DIRECTED DNA POLYMERASE DOMAIN"/>
    <property type="match status" value="1"/>
</dbReference>
<evidence type="ECO:0000259" key="2">
    <source>
        <dbReference type="PROSITE" id="PS50878"/>
    </source>
</evidence>
<keyword evidence="4" id="KW-1185">Reference proteome</keyword>
<dbReference type="Proteomes" id="UP000824469">
    <property type="component" value="Unassembled WGS sequence"/>
</dbReference>
<feature type="region of interest" description="Disordered" evidence="1">
    <location>
        <begin position="23"/>
        <end position="68"/>
    </location>
</feature>
<dbReference type="Pfam" id="PF17780">
    <property type="entry name" value="OCRE"/>
    <property type="match status" value="1"/>
</dbReference>
<dbReference type="InterPro" id="IPR041591">
    <property type="entry name" value="OCRE"/>
</dbReference>
<dbReference type="SUPFAM" id="SSF56672">
    <property type="entry name" value="DNA/RNA polymerases"/>
    <property type="match status" value="1"/>
</dbReference>
<feature type="compositionally biased region" description="Low complexity" evidence="1">
    <location>
        <begin position="58"/>
        <end position="68"/>
    </location>
</feature>
<gene>
    <name evidence="3" type="ORF">KI387_031279</name>
</gene>
<dbReference type="CDD" id="cd16166">
    <property type="entry name" value="OCRE_SUA_like"/>
    <property type="match status" value="1"/>
</dbReference>
<accession>A0AA38CG96</accession>
<organism evidence="3 4">
    <name type="scientific">Taxus chinensis</name>
    <name type="common">Chinese yew</name>
    <name type="synonym">Taxus wallichiana var. chinensis</name>
    <dbReference type="NCBI Taxonomy" id="29808"/>
    <lineage>
        <taxon>Eukaryota</taxon>
        <taxon>Viridiplantae</taxon>
        <taxon>Streptophyta</taxon>
        <taxon>Embryophyta</taxon>
        <taxon>Tracheophyta</taxon>
        <taxon>Spermatophyta</taxon>
        <taxon>Pinopsida</taxon>
        <taxon>Pinidae</taxon>
        <taxon>Conifers II</taxon>
        <taxon>Cupressales</taxon>
        <taxon>Taxaceae</taxon>
        <taxon>Taxus</taxon>
    </lineage>
</organism>
<feature type="non-terminal residue" evidence="3">
    <location>
        <position position="755"/>
    </location>
</feature>
<proteinExistence type="predicted"/>